<evidence type="ECO:0000256" key="1">
    <source>
        <dbReference type="SAM" id="MobiDB-lite"/>
    </source>
</evidence>
<name>A0AAE1FLD0_PETCI</name>
<dbReference type="AlphaFoldDB" id="A0AAE1FLD0"/>
<sequence>MQPKSQCETAFLSPWCSMDDSMEVFEAGRQHLLDDLPRRMDYCTWLADHPHLCKKILFTNEAIFTRSGSYNTHNTHWWSNENPHKTVERHFQHQFSVIFWCGVLDDQLIGPHVFEGSLTGEVYANFLRTKLPLLLEDVQSRHIVFDQGVRRSQCHHRAAVRRNAFPYTPAFLPHLPPNAPDLLPPLSPIPPTPRSDPLSLTTLSPCSQPSTPPSLMPLCNE</sequence>
<protein>
    <submittedName>
        <fullName evidence="2">Uncharacterized protein</fullName>
    </submittedName>
</protein>
<dbReference type="GO" id="GO:0003676">
    <property type="term" value="F:nucleic acid binding"/>
    <property type="evidence" value="ECO:0007669"/>
    <property type="project" value="InterPro"/>
</dbReference>
<evidence type="ECO:0000313" key="4">
    <source>
        <dbReference type="Proteomes" id="UP001286313"/>
    </source>
</evidence>
<organism evidence="2 4">
    <name type="scientific">Petrolisthes cinctipes</name>
    <name type="common">Flat porcelain crab</name>
    <dbReference type="NCBI Taxonomy" id="88211"/>
    <lineage>
        <taxon>Eukaryota</taxon>
        <taxon>Metazoa</taxon>
        <taxon>Ecdysozoa</taxon>
        <taxon>Arthropoda</taxon>
        <taxon>Crustacea</taxon>
        <taxon>Multicrustacea</taxon>
        <taxon>Malacostraca</taxon>
        <taxon>Eumalacostraca</taxon>
        <taxon>Eucarida</taxon>
        <taxon>Decapoda</taxon>
        <taxon>Pleocyemata</taxon>
        <taxon>Anomura</taxon>
        <taxon>Galatheoidea</taxon>
        <taxon>Porcellanidae</taxon>
        <taxon>Petrolisthes</taxon>
    </lineage>
</organism>
<feature type="compositionally biased region" description="Pro residues" evidence="1">
    <location>
        <begin position="182"/>
        <end position="194"/>
    </location>
</feature>
<feature type="compositionally biased region" description="Polar residues" evidence="1">
    <location>
        <begin position="200"/>
        <end position="209"/>
    </location>
</feature>
<dbReference type="PANTHER" id="PTHR47326">
    <property type="entry name" value="TRANSPOSABLE ELEMENT TC3 TRANSPOSASE-LIKE PROTEIN"/>
    <property type="match status" value="1"/>
</dbReference>
<proteinExistence type="predicted"/>
<reference evidence="2" key="1">
    <citation type="submission" date="2023-10" db="EMBL/GenBank/DDBJ databases">
        <title>Genome assemblies of two species of porcelain crab, Petrolisthes cinctipes and Petrolisthes manimaculis (Anomura: Porcellanidae).</title>
        <authorList>
            <person name="Angst P."/>
        </authorList>
    </citation>
    <scope>NUCLEOTIDE SEQUENCE</scope>
    <source>
        <strain evidence="2">PB745_01</strain>
        <tissue evidence="2">Gill</tissue>
    </source>
</reference>
<dbReference type="Gene3D" id="3.30.420.10">
    <property type="entry name" value="Ribonuclease H-like superfamily/Ribonuclease H"/>
    <property type="match status" value="1"/>
</dbReference>
<keyword evidence="4" id="KW-1185">Reference proteome</keyword>
<dbReference type="Proteomes" id="UP001286313">
    <property type="component" value="Unassembled WGS sequence"/>
</dbReference>
<dbReference type="EMBL" id="JAWQEG010001429">
    <property type="protein sequence ID" value="KAK3879569.1"/>
    <property type="molecule type" value="Genomic_DNA"/>
</dbReference>
<evidence type="ECO:0000313" key="3">
    <source>
        <dbReference type="EMBL" id="KAK3879569.1"/>
    </source>
</evidence>
<dbReference type="PANTHER" id="PTHR47326:SF1">
    <property type="entry name" value="HTH PSQ-TYPE DOMAIN-CONTAINING PROTEIN"/>
    <property type="match status" value="1"/>
</dbReference>
<comment type="caution">
    <text evidence="2">The sequence shown here is derived from an EMBL/GenBank/DDBJ whole genome shotgun (WGS) entry which is preliminary data.</text>
</comment>
<feature type="region of interest" description="Disordered" evidence="1">
    <location>
        <begin position="182"/>
        <end position="221"/>
    </location>
</feature>
<dbReference type="EMBL" id="JAWQEG010001919">
    <property type="protein sequence ID" value="KAK3875786.1"/>
    <property type="molecule type" value="Genomic_DNA"/>
</dbReference>
<dbReference type="InterPro" id="IPR036397">
    <property type="entry name" value="RNaseH_sf"/>
</dbReference>
<evidence type="ECO:0000313" key="2">
    <source>
        <dbReference type="EMBL" id="KAK3875786.1"/>
    </source>
</evidence>
<accession>A0AAE1FLD0</accession>
<gene>
    <name evidence="3" type="ORF">Pcinc_015856</name>
    <name evidence="2" type="ORF">Pcinc_019365</name>
</gene>